<reference evidence="2 3" key="1">
    <citation type="submission" date="2024-02" db="EMBL/GenBank/DDBJ databases">
        <title>Chromosome-level genome assembly of the Eurasian Minnow (Phoxinus phoxinus).</title>
        <authorList>
            <person name="Oriowo T.O."/>
            <person name="Martin S."/>
            <person name="Stange M."/>
            <person name="Chrysostomakis Y."/>
            <person name="Brown T."/>
            <person name="Winkler S."/>
            <person name="Kukowka S."/>
            <person name="Myers E.W."/>
            <person name="Bohne A."/>
        </authorList>
    </citation>
    <scope>NUCLEOTIDE SEQUENCE [LARGE SCALE GENOMIC DNA]</scope>
    <source>
        <strain evidence="2">ZFMK-TIS-60720</strain>
        <tissue evidence="2">Whole Organism</tissue>
    </source>
</reference>
<sequence>MAKRYSAEETLVYLLQSSDDEETDTVSEEEALTEADPNESGGDMDEETEEDLEEREGHETFPSKNREILWSSIPLPQTTGRGGQKNCPRTNQVCHCKG</sequence>
<comment type="caution">
    <text evidence="2">The sequence shown here is derived from an EMBL/GenBank/DDBJ whole genome shotgun (WGS) entry which is preliminary data.</text>
</comment>
<evidence type="ECO:0000313" key="3">
    <source>
        <dbReference type="Proteomes" id="UP001364617"/>
    </source>
</evidence>
<keyword evidence="3" id="KW-1185">Reference proteome</keyword>
<protein>
    <submittedName>
        <fullName evidence="2">Uncharacterized protein</fullName>
    </submittedName>
</protein>
<feature type="region of interest" description="Disordered" evidence="1">
    <location>
        <begin position="1"/>
        <end position="90"/>
    </location>
</feature>
<feature type="compositionally biased region" description="Basic and acidic residues" evidence="1">
    <location>
        <begin position="55"/>
        <end position="67"/>
    </location>
</feature>
<feature type="compositionally biased region" description="Acidic residues" evidence="1">
    <location>
        <begin position="18"/>
        <end position="54"/>
    </location>
</feature>
<organism evidence="2 3">
    <name type="scientific">Phoxinus phoxinus</name>
    <name type="common">Eurasian minnow</name>
    <dbReference type="NCBI Taxonomy" id="58324"/>
    <lineage>
        <taxon>Eukaryota</taxon>
        <taxon>Metazoa</taxon>
        <taxon>Chordata</taxon>
        <taxon>Craniata</taxon>
        <taxon>Vertebrata</taxon>
        <taxon>Euteleostomi</taxon>
        <taxon>Actinopterygii</taxon>
        <taxon>Neopterygii</taxon>
        <taxon>Teleostei</taxon>
        <taxon>Ostariophysi</taxon>
        <taxon>Cypriniformes</taxon>
        <taxon>Leuciscidae</taxon>
        <taxon>Phoxininae</taxon>
        <taxon>Phoxinus</taxon>
    </lineage>
</organism>
<dbReference type="EMBL" id="JAYKXH010000021">
    <property type="protein sequence ID" value="KAK7130496.1"/>
    <property type="molecule type" value="Genomic_DNA"/>
</dbReference>
<dbReference type="Proteomes" id="UP001364617">
    <property type="component" value="Unassembled WGS sequence"/>
</dbReference>
<dbReference type="AlphaFoldDB" id="A0AAN9CC84"/>
<proteinExistence type="predicted"/>
<name>A0AAN9CC84_9TELE</name>
<accession>A0AAN9CC84</accession>
<evidence type="ECO:0000256" key="1">
    <source>
        <dbReference type="SAM" id="MobiDB-lite"/>
    </source>
</evidence>
<gene>
    <name evidence="2" type="ORF">R3I93_019984</name>
</gene>
<evidence type="ECO:0000313" key="2">
    <source>
        <dbReference type="EMBL" id="KAK7130496.1"/>
    </source>
</evidence>